<keyword evidence="3" id="KW-0805">Transcription regulation</keyword>
<proteinExistence type="inferred from homology"/>
<dbReference type="PROSITE" id="PS50949">
    <property type="entry name" value="HTH_GNTR"/>
    <property type="match status" value="1"/>
</dbReference>
<evidence type="ECO:0000259" key="6">
    <source>
        <dbReference type="PROSITE" id="PS50949"/>
    </source>
</evidence>
<gene>
    <name evidence="7" type="ORF">KME60_15445</name>
</gene>
<sequence length="497" mass="54735">MANEMRSDIAKILELQAKDSRPLYRQLYDRLRIAILSGQLKPGAQLPSTRSLASELGISRNTVLLAYEQLLAEGYVDGKVGRGTTVAYVLPETFLATSNDLPILPQQQAVPSQLSQRGIILANNPFIPKPLLTPEGIQQRAFRVGMPALDAFPQELWAQLIAKRAKHSLPELLNYRHPAGYYPLREAIASHLVVARGVRCTAEQVIVVAGSQGAIDLAAQVLLDPGDDVWIEEPGYLGARGALEGAGANLFPVPVDTEGLDVAFGIAHCPQARLAYVTPSHQFPLGVTMSLPRRLALLEWALQKNAWLLEDDYDSEYRFAGRPLSAMQGLDLANRTIYIGTFSKVLFPALRLGYIVVAPDTVEAFITVQRLTKLHLPAFEQAVVADFIVEGHFTRHIRQMRTLYAKRRAILVKALKDALELEISAPDTGMHLVVWLPRGINDQLASQQAANHGVDVLPISLFSINEHRSGLMLGYATVNEQEIHEGVQRLAKALRSI</sequence>
<dbReference type="InterPro" id="IPR000524">
    <property type="entry name" value="Tscrpt_reg_HTH_GntR"/>
</dbReference>
<keyword evidence="4" id="KW-0238">DNA-binding</keyword>
<comment type="similarity">
    <text evidence="1">In the C-terminal section; belongs to the class-I pyridoxal-phosphate-dependent aminotransferase family.</text>
</comment>
<dbReference type="PANTHER" id="PTHR46577:SF1">
    <property type="entry name" value="HTH-TYPE TRANSCRIPTIONAL REGULATORY PROTEIN GABR"/>
    <property type="match status" value="1"/>
</dbReference>
<dbReference type="CDD" id="cd07377">
    <property type="entry name" value="WHTH_GntR"/>
    <property type="match status" value="1"/>
</dbReference>
<dbReference type="Pfam" id="PF00392">
    <property type="entry name" value="GntR"/>
    <property type="match status" value="1"/>
</dbReference>
<evidence type="ECO:0000313" key="8">
    <source>
        <dbReference type="Proteomes" id="UP000729701"/>
    </source>
</evidence>
<accession>A0A951QML1</accession>
<reference evidence="7" key="1">
    <citation type="submission" date="2021-05" db="EMBL/GenBank/DDBJ databases">
        <authorList>
            <person name="Pietrasiak N."/>
            <person name="Ward R."/>
            <person name="Stajich J.E."/>
            <person name="Kurbessoian T."/>
        </authorList>
    </citation>
    <scope>NUCLEOTIDE SEQUENCE</scope>
    <source>
        <strain evidence="7">GSE-NOS-MK-12-04C</strain>
    </source>
</reference>
<dbReference type="Pfam" id="PF00155">
    <property type="entry name" value="Aminotran_1_2"/>
    <property type="match status" value="1"/>
</dbReference>
<dbReference type="EMBL" id="JAHHGZ010000015">
    <property type="protein sequence ID" value="MBW4668777.1"/>
    <property type="molecule type" value="Genomic_DNA"/>
</dbReference>
<dbReference type="InterPro" id="IPR051446">
    <property type="entry name" value="HTH_trans_reg/aminotransferase"/>
</dbReference>
<keyword evidence="7" id="KW-0032">Aminotransferase</keyword>
<dbReference type="Gene3D" id="1.10.10.10">
    <property type="entry name" value="Winged helix-like DNA-binding domain superfamily/Winged helix DNA-binding domain"/>
    <property type="match status" value="1"/>
</dbReference>
<dbReference type="SMART" id="SM00345">
    <property type="entry name" value="HTH_GNTR"/>
    <property type="match status" value="1"/>
</dbReference>
<dbReference type="InterPro" id="IPR036390">
    <property type="entry name" value="WH_DNA-bd_sf"/>
</dbReference>
<feature type="domain" description="HTH gntR-type" evidence="6">
    <location>
        <begin position="21"/>
        <end position="89"/>
    </location>
</feature>
<dbReference type="InterPro" id="IPR015421">
    <property type="entry name" value="PyrdxlP-dep_Trfase_major"/>
</dbReference>
<dbReference type="PRINTS" id="PR00035">
    <property type="entry name" value="HTHGNTR"/>
</dbReference>
<keyword evidence="5" id="KW-0804">Transcription</keyword>
<reference evidence="7" key="2">
    <citation type="journal article" date="2022" name="Microbiol. Resour. Announc.">
        <title>Metagenome Sequencing to Explore Phylogenomics of Terrestrial Cyanobacteria.</title>
        <authorList>
            <person name="Ward R.D."/>
            <person name="Stajich J.E."/>
            <person name="Johansen J.R."/>
            <person name="Huntemann M."/>
            <person name="Clum A."/>
            <person name="Foster B."/>
            <person name="Foster B."/>
            <person name="Roux S."/>
            <person name="Palaniappan K."/>
            <person name="Varghese N."/>
            <person name="Mukherjee S."/>
            <person name="Reddy T.B.K."/>
            <person name="Daum C."/>
            <person name="Copeland A."/>
            <person name="Chen I.A."/>
            <person name="Ivanova N.N."/>
            <person name="Kyrpides N.C."/>
            <person name="Shapiro N."/>
            <person name="Eloe-Fadrosh E.A."/>
            <person name="Pietrasiak N."/>
        </authorList>
    </citation>
    <scope>NUCLEOTIDE SEQUENCE</scope>
    <source>
        <strain evidence="7">GSE-NOS-MK-12-04C</strain>
    </source>
</reference>
<dbReference type="CDD" id="cd00609">
    <property type="entry name" value="AAT_like"/>
    <property type="match status" value="1"/>
</dbReference>
<dbReference type="GO" id="GO:0003700">
    <property type="term" value="F:DNA-binding transcription factor activity"/>
    <property type="evidence" value="ECO:0007669"/>
    <property type="project" value="InterPro"/>
</dbReference>
<dbReference type="GO" id="GO:0030170">
    <property type="term" value="F:pyridoxal phosphate binding"/>
    <property type="evidence" value="ECO:0007669"/>
    <property type="project" value="InterPro"/>
</dbReference>
<dbReference type="Gene3D" id="3.40.640.10">
    <property type="entry name" value="Type I PLP-dependent aspartate aminotransferase-like (Major domain)"/>
    <property type="match status" value="1"/>
</dbReference>
<dbReference type="SUPFAM" id="SSF53383">
    <property type="entry name" value="PLP-dependent transferases"/>
    <property type="match status" value="1"/>
</dbReference>
<dbReference type="PANTHER" id="PTHR46577">
    <property type="entry name" value="HTH-TYPE TRANSCRIPTIONAL REGULATORY PROTEIN GABR"/>
    <property type="match status" value="1"/>
</dbReference>
<evidence type="ECO:0000256" key="1">
    <source>
        <dbReference type="ARBA" id="ARBA00005384"/>
    </source>
</evidence>
<evidence type="ECO:0000256" key="3">
    <source>
        <dbReference type="ARBA" id="ARBA00023015"/>
    </source>
</evidence>
<organism evidence="7 8">
    <name type="scientific">Cyanomargarita calcarea GSE-NOS-MK-12-04C</name>
    <dbReference type="NCBI Taxonomy" id="2839659"/>
    <lineage>
        <taxon>Bacteria</taxon>
        <taxon>Bacillati</taxon>
        <taxon>Cyanobacteriota</taxon>
        <taxon>Cyanophyceae</taxon>
        <taxon>Nostocales</taxon>
        <taxon>Cyanomargaritaceae</taxon>
        <taxon>Cyanomargarita</taxon>
    </lineage>
</organism>
<dbReference type="InterPro" id="IPR015424">
    <property type="entry name" value="PyrdxlP-dep_Trfase"/>
</dbReference>
<dbReference type="SUPFAM" id="SSF46785">
    <property type="entry name" value="Winged helix' DNA-binding domain"/>
    <property type="match status" value="1"/>
</dbReference>
<evidence type="ECO:0000313" key="7">
    <source>
        <dbReference type="EMBL" id="MBW4668777.1"/>
    </source>
</evidence>
<evidence type="ECO:0000256" key="5">
    <source>
        <dbReference type="ARBA" id="ARBA00023163"/>
    </source>
</evidence>
<dbReference type="GO" id="GO:0008483">
    <property type="term" value="F:transaminase activity"/>
    <property type="evidence" value="ECO:0007669"/>
    <property type="project" value="UniProtKB-KW"/>
</dbReference>
<dbReference type="Proteomes" id="UP000729701">
    <property type="component" value="Unassembled WGS sequence"/>
</dbReference>
<keyword evidence="7" id="KW-0808">Transferase</keyword>
<name>A0A951QML1_9CYAN</name>
<keyword evidence="2" id="KW-0663">Pyridoxal phosphate</keyword>
<comment type="caution">
    <text evidence="7">The sequence shown here is derived from an EMBL/GenBank/DDBJ whole genome shotgun (WGS) entry which is preliminary data.</text>
</comment>
<dbReference type="AlphaFoldDB" id="A0A951QML1"/>
<dbReference type="InterPro" id="IPR004839">
    <property type="entry name" value="Aminotransferase_I/II_large"/>
</dbReference>
<evidence type="ECO:0000256" key="2">
    <source>
        <dbReference type="ARBA" id="ARBA00022898"/>
    </source>
</evidence>
<protein>
    <submittedName>
        <fullName evidence="7">PLP-dependent aminotransferase family protein</fullName>
    </submittedName>
</protein>
<dbReference type="InterPro" id="IPR036388">
    <property type="entry name" value="WH-like_DNA-bd_sf"/>
</dbReference>
<evidence type="ECO:0000256" key="4">
    <source>
        <dbReference type="ARBA" id="ARBA00023125"/>
    </source>
</evidence>
<dbReference type="GO" id="GO:0003677">
    <property type="term" value="F:DNA binding"/>
    <property type="evidence" value="ECO:0007669"/>
    <property type="project" value="UniProtKB-KW"/>
</dbReference>